<keyword evidence="3" id="KW-1185">Reference proteome</keyword>
<protein>
    <submittedName>
        <fullName evidence="2">6-bladed beta-propeller</fullName>
    </submittedName>
</protein>
<evidence type="ECO:0000313" key="2">
    <source>
        <dbReference type="EMBL" id="TXF81296.1"/>
    </source>
</evidence>
<accession>A0A5C7EZD2</accession>
<dbReference type="Proteomes" id="UP000321907">
    <property type="component" value="Unassembled WGS sequence"/>
</dbReference>
<feature type="chain" id="PRO_5023034545" evidence="1">
    <location>
        <begin position="29"/>
        <end position="400"/>
    </location>
</feature>
<reference evidence="2 3" key="1">
    <citation type="submission" date="2019-08" db="EMBL/GenBank/DDBJ databases">
        <title>Lewinella sp. strain SSH13 Genome sequencing and assembly.</title>
        <authorList>
            <person name="Kim I."/>
        </authorList>
    </citation>
    <scope>NUCLEOTIDE SEQUENCE [LARGE SCALE GENOMIC DNA]</scope>
    <source>
        <strain evidence="2 3">SSH13</strain>
    </source>
</reference>
<dbReference type="OrthoDB" id="9759695at2"/>
<evidence type="ECO:0000256" key="1">
    <source>
        <dbReference type="SAM" id="SignalP"/>
    </source>
</evidence>
<feature type="signal peptide" evidence="1">
    <location>
        <begin position="1"/>
        <end position="28"/>
    </location>
</feature>
<organism evidence="2 3">
    <name type="scientific">Neolewinella aurantiaca</name>
    <dbReference type="NCBI Taxonomy" id="2602767"/>
    <lineage>
        <taxon>Bacteria</taxon>
        <taxon>Pseudomonadati</taxon>
        <taxon>Bacteroidota</taxon>
        <taxon>Saprospiria</taxon>
        <taxon>Saprospirales</taxon>
        <taxon>Lewinellaceae</taxon>
        <taxon>Neolewinella</taxon>
    </lineage>
</organism>
<dbReference type="SUPFAM" id="SSF75011">
    <property type="entry name" value="3-carboxy-cis,cis-mucoante lactonizing enzyme"/>
    <property type="match status" value="1"/>
</dbReference>
<dbReference type="PROSITE" id="PS51257">
    <property type="entry name" value="PROKAR_LIPOPROTEIN"/>
    <property type="match status" value="1"/>
</dbReference>
<comment type="caution">
    <text evidence="2">The sequence shown here is derived from an EMBL/GenBank/DDBJ whole genome shotgun (WGS) entry which is preliminary data.</text>
</comment>
<sequence>MPCDFRAVKCFSAIIICMMMLIVTSCSDEEKVVDAPSLDVVLIDQPSSVFIQDATEFMEMVKVMKVPESVAVDQAASLNGFNYIDNRLYAHSTYLNSLLSFDENGDVIWLIKGSSSPVDVFRSADLINFDQYKNEFLVYDGIERTIFAYDLNGGFIRKELCEVNFMDFKMLKKSRVIYDASFLPNTHLQNSSQEFNLYIENTDGSLEALNPRLPLQQGLVPWNGNSNFISVGDNIYFKPNFGDTTFTVRYDDVSPYLITKFSSNNRAQSILDEIKTGSIARKIFSEQVPYTNIVVPTRFGNYATYTSGGKRFMYASVKNDHSRNDLNTQFLKFNETIIPVPISFSNGYFFSVAKEDDRDAILEVAKDKMLNSDEMEEKFEAMSKNIRDTEGLYIYVLKVK</sequence>
<dbReference type="EMBL" id="VOXD01000083">
    <property type="protein sequence ID" value="TXF81296.1"/>
    <property type="molecule type" value="Genomic_DNA"/>
</dbReference>
<proteinExistence type="predicted"/>
<name>A0A5C7EZD2_9BACT</name>
<dbReference type="Pfam" id="PF17170">
    <property type="entry name" value="DUF5128"/>
    <property type="match status" value="1"/>
</dbReference>
<gene>
    <name evidence="2" type="ORF">FUA23_22035</name>
</gene>
<evidence type="ECO:0000313" key="3">
    <source>
        <dbReference type="Proteomes" id="UP000321907"/>
    </source>
</evidence>
<keyword evidence="1" id="KW-0732">Signal</keyword>
<dbReference type="AlphaFoldDB" id="A0A5C7EZD2"/>